<dbReference type="InterPro" id="IPR008969">
    <property type="entry name" value="CarboxyPept-like_regulatory"/>
</dbReference>
<dbReference type="OrthoDB" id="603275at2"/>
<reference evidence="1 2" key="1">
    <citation type="journal article" date="2011" name="J. Microbiol.">
        <title>Gramella jeungdoensis sp. nov., isolated from a solar saltern in Korea.</title>
        <authorList>
            <person name="Joung Y."/>
            <person name="Kim H."/>
            <person name="Jang T."/>
            <person name="Ahn T.S."/>
            <person name="Joh K."/>
        </authorList>
    </citation>
    <scope>NUCLEOTIDE SEQUENCE [LARGE SCALE GENOMIC DNA]</scope>
    <source>
        <strain evidence="1 2">KCTC 23123</strain>
    </source>
</reference>
<keyword evidence="2" id="KW-1185">Reference proteome</keyword>
<protein>
    <recommendedName>
        <fullName evidence="3">Carboxypeptidase-like regulatory domain-containing protein</fullName>
    </recommendedName>
</protein>
<accession>A0A4Y8AP06</accession>
<dbReference type="EMBL" id="SNQI01000006">
    <property type="protein sequence ID" value="TEW72186.1"/>
    <property type="molecule type" value="Genomic_DNA"/>
</dbReference>
<name>A0A4Y8AP06_9FLAO</name>
<evidence type="ECO:0008006" key="3">
    <source>
        <dbReference type="Google" id="ProtNLM"/>
    </source>
</evidence>
<dbReference type="SUPFAM" id="SSF56935">
    <property type="entry name" value="Porins"/>
    <property type="match status" value="1"/>
</dbReference>
<dbReference type="Proteomes" id="UP000298517">
    <property type="component" value="Unassembled WGS sequence"/>
</dbReference>
<dbReference type="SUPFAM" id="SSF49464">
    <property type="entry name" value="Carboxypeptidase regulatory domain-like"/>
    <property type="match status" value="1"/>
</dbReference>
<dbReference type="AlphaFoldDB" id="A0A4Y8AP06"/>
<sequence length="881" mass="101135">MRASNTYILLLFFLTFFKSYSQSIITGIVNDEKGQALSGATIIISNNTSSSILAYDISNSLGEFETNVNDISSSLILKVSYLGYTTWIKNIYNKKQQIEIHLVPSTENLKEVFVEAKIIQQHGDTISFSVAAFKDQKDRVIADVIKKMPGIEIMPSGVILYQGKPIQKYYIEGLDLMEGRYNLANENISADDVSKVQILENHQPIKILDSLVFSERSSLNIKLKKKLTISGNAELGVGFSPLLWKAKFTPMLFSKKRQAIVTYQSNDTGTDISRQIHNFSSENSDNNASIEKTNWLGLTRLSKPPFLQELWLDNNVHLASVNALQQIKKDVILKLNVSYLNDFQKQSGSSNTRFFTPTDTINLLENNQNKLFTSNLQSKLIVEKNTKNNYIKNNFEVNKYWDSQKGVTQLTDASLEQNLSNPFIAVRNKLQLITTLGKQLVDFQSNIGYTNTNQDLEVIPGQFLNLLNNGKPYPKINQLLESIRLFADNSASLTKALKQFTMASKIGFSIQNQQLNSDLVMSENQQNISPDFINRLDFTASKGYFENVIQFKSKDEFWKLRLKMPISMIHLKLEDENYSNNRALNRFVFEPNFYLQKKLTAFWETSIAAGLNYNYGNVRRLYSGFVLTNYRNLNHYNAPISQQVNQIYSGTISYRNPIKQIFIKGAYSFSRTKNNLLYKNEIDENGAVILEAIESDNFINYNNYSLGGSKYFKKIKTTIKLNARYNQSNQKQLLNNTYTNVENNNIQLNANLDAEIFSWLSSQYIGTISIYKSSFDKIKLQQVTTNKQALNLFFYLTDNQYLKCTNEYYSNSLSEENASNYFLNFSYQYTFKQSNIDLNLSWNNVLNTKEFINVYSNEFSYVESSYKLRPSQIVTSIKFTF</sequence>
<proteinExistence type="predicted"/>
<gene>
    <name evidence="1" type="ORF">E2488_15090</name>
</gene>
<evidence type="ECO:0000313" key="2">
    <source>
        <dbReference type="Proteomes" id="UP000298517"/>
    </source>
</evidence>
<comment type="caution">
    <text evidence="1">The sequence shown here is derived from an EMBL/GenBank/DDBJ whole genome shotgun (WGS) entry which is preliminary data.</text>
</comment>
<evidence type="ECO:0000313" key="1">
    <source>
        <dbReference type="EMBL" id="TEW72186.1"/>
    </source>
</evidence>
<dbReference type="RefSeq" id="WP_134249210.1">
    <property type="nucleotide sequence ID" value="NZ_SNQI01000006.1"/>
</dbReference>
<dbReference type="Gene3D" id="2.60.40.1120">
    <property type="entry name" value="Carboxypeptidase-like, regulatory domain"/>
    <property type="match status" value="1"/>
</dbReference>
<organism evidence="1 2">
    <name type="scientific">Gramella jeungdoensis</name>
    <dbReference type="NCBI Taxonomy" id="708091"/>
    <lineage>
        <taxon>Bacteria</taxon>
        <taxon>Pseudomonadati</taxon>
        <taxon>Bacteroidota</taxon>
        <taxon>Flavobacteriia</taxon>
        <taxon>Flavobacteriales</taxon>
        <taxon>Flavobacteriaceae</taxon>
        <taxon>Christiangramia</taxon>
    </lineage>
</organism>